<keyword evidence="3" id="KW-1185">Reference proteome</keyword>
<dbReference type="EMBL" id="FCOX02000080">
    <property type="protein sequence ID" value="SAL05399.1"/>
    <property type="molecule type" value="Genomic_DNA"/>
</dbReference>
<feature type="compositionally biased region" description="Pro residues" evidence="1">
    <location>
        <begin position="25"/>
        <end position="43"/>
    </location>
</feature>
<protein>
    <submittedName>
        <fullName evidence="2">Uncharacterized protein</fullName>
    </submittedName>
</protein>
<reference evidence="2" key="1">
    <citation type="submission" date="2016-01" db="EMBL/GenBank/DDBJ databases">
        <authorList>
            <person name="Peeters C."/>
        </authorList>
    </citation>
    <scope>NUCLEOTIDE SEQUENCE</scope>
    <source>
        <strain evidence="2">LMG 29321</strain>
    </source>
</reference>
<accession>A0A158EET2</accession>
<gene>
    <name evidence="2" type="ORF">AWB78_07475</name>
</gene>
<evidence type="ECO:0000256" key="1">
    <source>
        <dbReference type="SAM" id="MobiDB-lite"/>
    </source>
</evidence>
<dbReference type="AlphaFoldDB" id="A0A158EET2"/>
<feature type="region of interest" description="Disordered" evidence="1">
    <location>
        <begin position="1"/>
        <end position="49"/>
    </location>
</feature>
<dbReference type="Proteomes" id="UP000071859">
    <property type="component" value="Unassembled WGS sequence"/>
</dbReference>
<name>A0A158EET2_9BURK</name>
<organism evidence="2 3">
    <name type="scientific">Caballeronia calidae</name>
    <dbReference type="NCBI Taxonomy" id="1777139"/>
    <lineage>
        <taxon>Bacteria</taxon>
        <taxon>Pseudomonadati</taxon>
        <taxon>Pseudomonadota</taxon>
        <taxon>Betaproteobacteria</taxon>
        <taxon>Burkholderiales</taxon>
        <taxon>Burkholderiaceae</taxon>
        <taxon>Caballeronia</taxon>
    </lineage>
</organism>
<dbReference type="RefSeq" id="WP_157697739.1">
    <property type="nucleotide sequence ID" value="NZ_FCOX02000080.1"/>
</dbReference>
<proteinExistence type="predicted"/>
<evidence type="ECO:0000313" key="3">
    <source>
        <dbReference type="Proteomes" id="UP000071859"/>
    </source>
</evidence>
<evidence type="ECO:0000313" key="2">
    <source>
        <dbReference type="EMBL" id="SAL05399.1"/>
    </source>
</evidence>
<sequence>MNPSHCLFDPHRRMHSPTPDVDPEPSVPPDGTPRPIGDPPGRTPPEHLR</sequence>
<comment type="caution">
    <text evidence="2">The sequence shown here is derived from an EMBL/GenBank/DDBJ whole genome shotgun (WGS) entry which is preliminary data.</text>
</comment>